<dbReference type="PRINTS" id="PR00081">
    <property type="entry name" value="GDHRDH"/>
</dbReference>
<evidence type="ECO:0000313" key="3">
    <source>
        <dbReference type="EMBL" id="BBB25115.1"/>
    </source>
</evidence>
<evidence type="ECO:0000256" key="2">
    <source>
        <dbReference type="ARBA" id="ARBA00023002"/>
    </source>
</evidence>
<dbReference type="EMBL" id="AP014545">
    <property type="protein sequence ID" value="BBB25115.1"/>
    <property type="molecule type" value="Genomic_DNA"/>
</dbReference>
<organism evidence="3 4">
    <name type="scientific">Amphritea japonica ATCC BAA-1530</name>
    <dbReference type="NCBI Taxonomy" id="1278309"/>
    <lineage>
        <taxon>Bacteria</taxon>
        <taxon>Pseudomonadati</taxon>
        <taxon>Pseudomonadota</taxon>
        <taxon>Gammaproteobacteria</taxon>
        <taxon>Oceanospirillales</taxon>
        <taxon>Oceanospirillaceae</taxon>
        <taxon>Amphritea</taxon>
    </lineage>
</organism>
<dbReference type="KEGG" id="ajp:AMJAP_0516"/>
<dbReference type="InterPro" id="IPR002347">
    <property type="entry name" value="SDR_fam"/>
</dbReference>
<dbReference type="Pfam" id="PF00106">
    <property type="entry name" value="adh_short"/>
    <property type="match status" value="1"/>
</dbReference>
<dbReference type="GO" id="GO:0016020">
    <property type="term" value="C:membrane"/>
    <property type="evidence" value="ECO:0007669"/>
    <property type="project" value="TreeGrafter"/>
</dbReference>
<gene>
    <name evidence="3" type="ORF">AMJAP_0516</name>
</gene>
<dbReference type="InterPro" id="IPR020904">
    <property type="entry name" value="Sc_DH/Rdtase_CS"/>
</dbReference>
<protein>
    <submittedName>
        <fullName evidence="3">Capsular polysaccharide export protein</fullName>
    </submittedName>
</protein>
<evidence type="ECO:0000256" key="1">
    <source>
        <dbReference type="ARBA" id="ARBA00006484"/>
    </source>
</evidence>
<dbReference type="SUPFAM" id="SSF51735">
    <property type="entry name" value="NAD(P)-binding Rossmann-fold domains"/>
    <property type="match status" value="1"/>
</dbReference>
<dbReference type="PANTHER" id="PTHR44196">
    <property type="entry name" value="DEHYDROGENASE/REDUCTASE SDR FAMILY MEMBER 7B"/>
    <property type="match status" value="1"/>
</dbReference>
<dbReference type="Gene3D" id="3.40.50.720">
    <property type="entry name" value="NAD(P)-binding Rossmann-like Domain"/>
    <property type="match status" value="1"/>
</dbReference>
<dbReference type="RefSeq" id="WP_019620706.1">
    <property type="nucleotide sequence ID" value="NZ_AP014545.1"/>
</dbReference>
<dbReference type="Proteomes" id="UP000595663">
    <property type="component" value="Chromosome"/>
</dbReference>
<comment type="similarity">
    <text evidence="1">Belongs to the short-chain dehydrogenases/reductases (SDR) family.</text>
</comment>
<dbReference type="AlphaFoldDB" id="A0A7R6PIL2"/>
<keyword evidence="4" id="KW-1185">Reference proteome</keyword>
<dbReference type="PANTHER" id="PTHR44196:SF1">
    <property type="entry name" value="DEHYDROGENASE_REDUCTASE SDR FAMILY MEMBER 7B"/>
    <property type="match status" value="1"/>
</dbReference>
<proteinExistence type="inferred from homology"/>
<accession>A0A7R6PIL2</accession>
<evidence type="ECO:0000313" key="4">
    <source>
        <dbReference type="Proteomes" id="UP000595663"/>
    </source>
</evidence>
<dbReference type="GO" id="GO:0016491">
    <property type="term" value="F:oxidoreductase activity"/>
    <property type="evidence" value="ECO:0007669"/>
    <property type="project" value="UniProtKB-KW"/>
</dbReference>
<dbReference type="PROSITE" id="PS00061">
    <property type="entry name" value="ADH_SHORT"/>
    <property type="match status" value="1"/>
</dbReference>
<reference evidence="3 4" key="1">
    <citation type="journal article" date="2008" name="Int. J. Syst. Evol. Microbiol.">
        <title>Amphritea japonica sp. nov. and Amphritea balenae sp. nov., isolated from the sediment adjacent to sperm whale carcasses off Kagoshima, Japan.</title>
        <authorList>
            <person name="Miyazaki M."/>
            <person name="Nogi Y."/>
            <person name="Fujiwara Y."/>
            <person name="Kawato M."/>
            <person name="Nagahama T."/>
            <person name="Kubokawa K."/>
            <person name="Horikoshi K."/>
        </authorList>
    </citation>
    <scope>NUCLEOTIDE SEQUENCE [LARGE SCALE GENOMIC DNA]</scope>
    <source>
        <strain evidence="3 4">ATCC BAA-1530</strain>
    </source>
</reference>
<name>A0A7R6PIL2_9GAMM</name>
<dbReference type="InterPro" id="IPR036291">
    <property type="entry name" value="NAD(P)-bd_dom_sf"/>
</dbReference>
<keyword evidence="2" id="KW-0560">Oxidoreductase</keyword>
<sequence length="270" mass="29210">MLKHFFNRRLRDSYTPAVILITGATGAIGAALAKCYAGPGVILLLQGRQERVLDQVAQQCVEMGAEVRPYCIDLLDAPSVIAWLDQLNEDYCVDLFIANAGMNISTGVDNAGECEDEMLQLLDLNIKATLLMSSYLSKEMRKRGSGKIALISSLAGFYGLPMMPSYCASKAAVKAYGEALRGWLSGSGVGVTVIMPGNIQSAMCDGMLGPKPFLMTPEYAARVMQRGIARNAARVSFPFPLNLGTWCLMLLPASVSQKILRLLSYSRPKG</sequence>